<organism evidence="1 2">
    <name type="scientific">Persea americana</name>
    <name type="common">Avocado</name>
    <dbReference type="NCBI Taxonomy" id="3435"/>
    <lineage>
        <taxon>Eukaryota</taxon>
        <taxon>Viridiplantae</taxon>
        <taxon>Streptophyta</taxon>
        <taxon>Embryophyta</taxon>
        <taxon>Tracheophyta</taxon>
        <taxon>Spermatophyta</taxon>
        <taxon>Magnoliopsida</taxon>
        <taxon>Magnoliidae</taxon>
        <taxon>Laurales</taxon>
        <taxon>Lauraceae</taxon>
        <taxon>Persea</taxon>
    </lineage>
</organism>
<comment type="caution">
    <text evidence="1">The sequence shown here is derived from an EMBL/GenBank/DDBJ whole genome shotgun (WGS) entry which is preliminary data.</text>
</comment>
<dbReference type="Proteomes" id="UP001234297">
    <property type="component" value="Chromosome 2"/>
</dbReference>
<evidence type="ECO:0000313" key="2">
    <source>
        <dbReference type="Proteomes" id="UP001234297"/>
    </source>
</evidence>
<name>A0ACC2MCI3_PERAE</name>
<keyword evidence="2" id="KW-1185">Reference proteome</keyword>
<evidence type="ECO:0000313" key="1">
    <source>
        <dbReference type="EMBL" id="KAJ8643389.1"/>
    </source>
</evidence>
<gene>
    <name evidence="1" type="ORF">MRB53_005137</name>
</gene>
<dbReference type="EMBL" id="CM056810">
    <property type="protein sequence ID" value="KAJ8643389.1"/>
    <property type="molecule type" value="Genomic_DNA"/>
</dbReference>
<accession>A0ACC2MCI3</accession>
<sequence>MEDVKVKEEEDMGGSSSSLLSPQPMEGLHDAGPPPFLTKTFDMVEDPATDSIVSWSQARNSFIVWDSHKLSTNLLPKYFKHSNFSSFIRQLNTYGFKKVDPDRWEFANEGFLGGQKHLLKRIKRRRNAPQTIQQQQEMAACVELERFSVEGDVDQLRRDRNVLMVEIIKLRQQQQTSRAQLVSMEERLQGTERKHQYMMAFLARALKNPTFVQQLILRHNQNKELAGIGRKRRLTSRAMSSENVHEVISQLSSQAARSDHPAQEEMGIGMGIESLFSAIDNSTIISNRNQNAETIASSCYTDVDSGNDINWEELLNEGLIVGEEDGEDQNETLVEVEDLADKTSGWGNDVQLLVEQMGLLGSKA</sequence>
<reference evidence="1 2" key="1">
    <citation type="journal article" date="2022" name="Hortic Res">
        <title>A haplotype resolved chromosomal level avocado genome allows analysis of novel avocado genes.</title>
        <authorList>
            <person name="Nath O."/>
            <person name="Fletcher S.J."/>
            <person name="Hayward A."/>
            <person name="Shaw L.M."/>
            <person name="Masouleh A.K."/>
            <person name="Furtado A."/>
            <person name="Henry R.J."/>
            <person name="Mitter N."/>
        </authorList>
    </citation>
    <scope>NUCLEOTIDE SEQUENCE [LARGE SCALE GENOMIC DNA]</scope>
    <source>
        <strain evidence="2">cv. Hass</strain>
    </source>
</reference>
<protein>
    <submittedName>
        <fullName evidence="1">Uncharacterized protein</fullName>
    </submittedName>
</protein>
<proteinExistence type="predicted"/>